<feature type="transmembrane region" description="Helical" evidence="4">
    <location>
        <begin position="388"/>
        <end position="410"/>
    </location>
</feature>
<evidence type="ECO:0000256" key="3">
    <source>
        <dbReference type="SAM" id="Coils"/>
    </source>
</evidence>
<dbReference type="RefSeq" id="WP_014297214.1">
    <property type="nucleotide sequence ID" value="NC_016751.1"/>
</dbReference>
<dbReference type="KEGG" id="mpz:Marpi_1757"/>
<keyword evidence="4" id="KW-1133">Transmembrane helix</keyword>
<dbReference type="GO" id="GO:0007165">
    <property type="term" value="P:signal transduction"/>
    <property type="evidence" value="ECO:0007669"/>
    <property type="project" value="UniProtKB-KW"/>
</dbReference>
<dbReference type="Proteomes" id="UP000007161">
    <property type="component" value="Chromosome"/>
</dbReference>
<feature type="transmembrane region" description="Helical" evidence="4">
    <location>
        <begin position="20"/>
        <end position="41"/>
    </location>
</feature>
<organism evidence="6 7">
    <name type="scientific">Marinitoga piezophila (strain DSM 14283 / JCM 11233 / KA3)</name>
    <dbReference type="NCBI Taxonomy" id="443254"/>
    <lineage>
        <taxon>Bacteria</taxon>
        <taxon>Thermotogati</taxon>
        <taxon>Thermotogota</taxon>
        <taxon>Thermotogae</taxon>
        <taxon>Petrotogales</taxon>
        <taxon>Petrotogaceae</taxon>
        <taxon>Marinitoga</taxon>
    </lineage>
</organism>
<dbReference type="Gene3D" id="1.10.287.950">
    <property type="entry name" value="Methyl-accepting chemotaxis protein"/>
    <property type="match status" value="1"/>
</dbReference>
<evidence type="ECO:0000313" key="7">
    <source>
        <dbReference type="Proteomes" id="UP000007161"/>
    </source>
</evidence>
<proteinExistence type="predicted"/>
<feature type="domain" description="Methyl-accepting transducer" evidence="5">
    <location>
        <begin position="485"/>
        <end position="721"/>
    </location>
</feature>
<dbReference type="eggNOG" id="COG0840">
    <property type="taxonomic scope" value="Bacteria"/>
</dbReference>
<evidence type="ECO:0000256" key="1">
    <source>
        <dbReference type="ARBA" id="ARBA00023224"/>
    </source>
</evidence>
<dbReference type="PANTHER" id="PTHR32089:SF112">
    <property type="entry name" value="LYSOZYME-LIKE PROTEIN-RELATED"/>
    <property type="match status" value="1"/>
</dbReference>
<dbReference type="OrthoDB" id="42837at2"/>
<keyword evidence="7" id="KW-1185">Reference proteome</keyword>
<evidence type="ECO:0000313" key="6">
    <source>
        <dbReference type="EMBL" id="AEX86143.1"/>
    </source>
</evidence>
<evidence type="ECO:0000256" key="4">
    <source>
        <dbReference type="SAM" id="Phobius"/>
    </source>
</evidence>
<name>H2J5J9_MARPK</name>
<evidence type="ECO:0000256" key="2">
    <source>
        <dbReference type="PROSITE-ProRule" id="PRU00284"/>
    </source>
</evidence>
<protein>
    <submittedName>
        <fullName evidence="6">Methyl-accepting chemotaxis protein</fullName>
    </submittedName>
</protein>
<dbReference type="PANTHER" id="PTHR32089">
    <property type="entry name" value="METHYL-ACCEPTING CHEMOTAXIS PROTEIN MCPB"/>
    <property type="match status" value="1"/>
</dbReference>
<dbReference type="STRING" id="443254.Marpi_1757"/>
<keyword evidence="4" id="KW-0472">Membrane</keyword>
<reference evidence="6 7" key="1">
    <citation type="journal article" date="2012" name="J. Bacteriol.">
        <title>Complete Genome Sequence of the Thermophilic, Piezophilic, Heterotrophic Bacterium Marinitoga piezophila KA3.</title>
        <authorList>
            <person name="Lucas S."/>
            <person name="Han J."/>
            <person name="Lapidus A."/>
            <person name="Cheng J.F."/>
            <person name="Goodwin L.A."/>
            <person name="Pitluck S."/>
            <person name="Peters L."/>
            <person name="Mikhailova N."/>
            <person name="Teshima H."/>
            <person name="Detter J.C."/>
            <person name="Han C."/>
            <person name="Tapia R."/>
            <person name="Land M."/>
            <person name="Hauser L."/>
            <person name="Kyrpides N.C."/>
            <person name="Ivanova N."/>
            <person name="Pagani I."/>
            <person name="Vannier P."/>
            <person name="Oger P."/>
            <person name="Bartlett D.H."/>
            <person name="Noll K.M."/>
            <person name="Woyke T."/>
            <person name="Jebbar M."/>
        </authorList>
    </citation>
    <scope>NUCLEOTIDE SEQUENCE [LARGE SCALE GENOMIC DNA]</scope>
    <source>
        <strain evidence="7">DSM 14283 / JCM 11233 / KA3</strain>
    </source>
</reference>
<dbReference type="PROSITE" id="PS50111">
    <property type="entry name" value="CHEMOTAXIS_TRANSDUC_2"/>
    <property type="match status" value="1"/>
</dbReference>
<gene>
    <name evidence="6" type="ordered locus">Marpi_1757</name>
</gene>
<keyword evidence="1 2" id="KW-0807">Transducer</keyword>
<keyword evidence="4" id="KW-0812">Transmembrane</keyword>
<feature type="coiled-coil region" evidence="3">
    <location>
        <begin position="647"/>
        <end position="691"/>
    </location>
</feature>
<dbReference type="Pfam" id="PF00015">
    <property type="entry name" value="MCPsignal"/>
    <property type="match status" value="1"/>
</dbReference>
<dbReference type="AlphaFoldDB" id="H2J5J9"/>
<dbReference type="HOGENOM" id="CLU_362005_0_0_0"/>
<evidence type="ECO:0000259" key="5">
    <source>
        <dbReference type="PROSITE" id="PS50111"/>
    </source>
</evidence>
<dbReference type="GO" id="GO:0016020">
    <property type="term" value="C:membrane"/>
    <property type="evidence" value="ECO:0007669"/>
    <property type="project" value="InterPro"/>
</dbReference>
<sequence>MQKDEKKVSLFNSFSFKIGILIVFLSITPLLITSFVLNYSIKKQEKIISHNFENQINIIQESYKKQFESYNNLLKTQIEKYNKDITSQVELLQKDINGKIEKYFLENYDNTLATLFSVFENKIKENTQNLGDFLNAISRSEKIKEKAASRSISIIERYKILQPYVELNKFDGLQLWLVNPKVFTRKNAFTINIKDTTYKIQRKAESYSPGKDTLKKLNITNIVKEESKNIIENNISFGKNEIITIENKPYYVSIVPVYDPVSTQKIVGILVGLRAFDYNDIVSLGNLINAYIVVYDKSGNPLFGNIPTSGLKFKPSNSNKFITETLLKKKARSYYTQSKILPDMYIQISKNLIDTKTDININLKSDFELPPFKTESIDLNLKIDMSNVLQLIAVIILIIIVISIITSIAIGNRLSRDLSLVADNLDNISKGNLNNIKQLHKKKNDEIGLMMNKIHETLDFLIKMFKDLNENVQSLNKASDEIDESSEKLEHTKESIENIVNSVQSLMSNLEDFIDSLENSIEVLFENSGNLSNEANTIEATIDKLSEFNTVTEKLTFDTKETTNVINNLILNLAENFNEFTVKVNQISDFVVKITDIAKQTNLLALNAAIEAARAGEAGKGFAVVADEIRSLSEETNDTAIDIANQVKVITEDMKKLLEEVQSSKENVVSLENTMLKFENGMKEINELTNELDKVFDVLKSIIEDQNQILNSFDSRKNDLNNFVESSKKEILGFSEVINNETQIINTLIAQSERLQKSSEKLTSIISFFKVD</sequence>
<feature type="coiled-coil region" evidence="3">
    <location>
        <begin position="458"/>
        <end position="534"/>
    </location>
</feature>
<dbReference type="SUPFAM" id="SSF58104">
    <property type="entry name" value="Methyl-accepting chemotaxis protein (MCP) signaling domain"/>
    <property type="match status" value="1"/>
</dbReference>
<accession>H2J5J9</accession>
<dbReference type="EMBL" id="CP003257">
    <property type="protein sequence ID" value="AEX86143.1"/>
    <property type="molecule type" value="Genomic_DNA"/>
</dbReference>
<keyword evidence="3" id="KW-0175">Coiled coil</keyword>
<dbReference type="SMART" id="SM00283">
    <property type="entry name" value="MA"/>
    <property type="match status" value="1"/>
</dbReference>
<dbReference type="InterPro" id="IPR004089">
    <property type="entry name" value="MCPsignal_dom"/>
</dbReference>
<reference evidence="7" key="2">
    <citation type="submission" date="2012-01" db="EMBL/GenBank/DDBJ databases">
        <title>Complete sequence of chromosome of Marinitoga piezophila KA3.</title>
        <authorList>
            <person name="Lucas S."/>
            <person name="Han J."/>
            <person name="Lapidus A."/>
            <person name="Cheng J.-F."/>
            <person name="Goodwin L."/>
            <person name="Pitluck S."/>
            <person name="Peters L."/>
            <person name="Mikhailova N."/>
            <person name="Teshima H."/>
            <person name="Detter J.C."/>
            <person name="Han C."/>
            <person name="Tapia R."/>
            <person name="Land M."/>
            <person name="Hauser L."/>
            <person name="Kyrpides N."/>
            <person name="Ivanova N."/>
            <person name="Pagani I."/>
            <person name="Jebbar M."/>
            <person name="Vannier P."/>
            <person name="Oger P."/>
            <person name="Cario A."/>
            <person name="Bartlett D."/>
            <person name="Noll K.M."/>
            <person name="Woyke T."/>
        </authorList>
    </citation>
    <scope>NUCLEOTIDE SEQUENCE [LARGE SCALE GENOMIC DNA]</scope>
    <source>
        <strain evidence="7">DSM 14283 / JCM 11233 / KA3</strain>
    </source>
</reference>